<evidence type="ECO:0000259" key="2">
    <source>
        <dbReference type="PROSITE" id="PS50097"/>
    </source>
</evidence>
<dbReference type="CDD" id="cd18532">
    <property type="entry name" value="BACK_RHOBTB3"/>
    <property type="match status" value="1"/>
</dbReference>
<evidence type="ECO:0000313" key="3">
    <source>
        <dbReference type="EMBL" id="KAK6492426.1"/>
    </source>
</evidence>
<accession>A0ABR1A5S4</accession>
<dbReference type="Gene3D" id="3.30.710.10">
    <property type="entry name" value="Potassium Channel Kv1.1, Chain A"/>
    <property type="match status" value="2"/>
</dbReference>
<feature type="compositionally biased region" description="Low complexity" evidence="1">
    <location>
        <begin position="178"/>
        <end position="195"/>
    </location>
</feature>
<dbReference type="Pfam" id="PF00651">
    <property type="entry name" value="BTB"/>
    <property type="match status" value="1"/>
</dbReference>
<keyword evidence="4" id="KW-1185">Reference proteome</keyword>
<feature type="region of interest" description="Disordered" evidence="1">
    <location>
        <begin position="334"/>
        <end position="365"/>
    </location>
</feature>
<dbReference type="InterPro" id="IPR000210">
    <property type="entry name" value="BTB/POZ_dom"/>
</dbReference>
<dbReference type="SMART" id="SM00225">
    <property type="entry name" value="BTB"/>
    <property type="match status" value="1"/>
</dbReference>
<protein>
    <submittedName>
        <fullName evidence="3">Rho-related BTB domain-containing protein 3-like</fullName>
    </submittedName>
</protein>
<gene>
    <name evidence="3" type="ORF">HHUSO_G1768</name>
</gene>
<dbReference type="PANTHER" id="PTHR24413">
    <property type="entry name" value="SPECKLE-TYPE POZ PROTEIN"/>
    <property type="match status" value="1"/>
</dbReference>
<name>A0ABR1A5S4_HUSHU</name>
<reference evidence="3 4" key="1">
    <citation type="submission" date="2021-05" db="EMBL/GenBank/DDBJ databases">
        <authorList>
            <person name="Zahm M."/>
            <person name="Klopp C."/>
            <person name="Cabau C."/>
            <person name="Kuhl H."/>
            <person name="Suciu R."/>
            <person name="Ciorpac M."/>
            <person name="Holostenco D."/>
            <person name="Gessner J."/>
            <person name="Wuertz S."/>
            <person name="Hohne C."/>
            <person name="Stock M."/>
            <person name="Gislard M."/>
            <person name="Lluch J."/>
            <person name="Milhes M."/>
            <person name="Lampietro C."/>
            <person name="Lopez Roques C."/>
            <person name="Donnadieu C."/>
            <person name="Du K."/>
            <person name="Schartl M."/>
            <person name="Guiguen Y."/>
        </authorList>
    </citation>
    <scope>NUCLEOTIDE SEQUENCE [LARGE SCALE GENOMIC DNA]</scope>
    <source>
        <strain evidence="3">Hh-F2</strain>
        <tissue evidence="3">Blood</tissue>
    </source>
</reference>
<dbReference type="EMBL" id="JAHFZB010000002">
    <property type="protein sequence ID" value="KAK6492426.1"/>
    <property type="molecule type" value="Genomic_DNA"/>
</dbReference>
<feature type="domain" description="BTB" evidence="2">
    <location>
        <begin position="647"/>
        <end position="679"/>
    </location>
</feature>
<dbReference type="InterPro" id="IPR011333">
    <property type="entry name" value="SKP1/BTB/POZ_sf"/>
</dbReference>
<sequence length="1006" mass="107130">MVVSKLKQPALHKEATMSVRIVALGNEKDRLLEDGQHQSSLLWTYLGRSAGVHDRRDNVLLSSAPHTTFPAFTEYQACVFGDVRVVVHDCPSWRVAMLCPSALATLGTSCDDSGSGVGHSSCRNAAHSSCGDGGAGHSGSGNAAQSSCGDGGAGNSSCGDAGSGAWHSSSGNAGSGDAGSCDAGHSDSGAGSIASAEPSGHGCAAGFWCAPVSSRCSGCPAGSSSPSGSGDDSDSSPFRGVGDGSPFRGAGDGSPFRGAGDVFPFRGHWGPTGGVFPPGLLETAPPSWVTGDVSPFRGCWRRLPLLGALETAPPSGSARDVSPFRGHWRRLPLPGALETASPSGAAGDGSPFRGAGDGSPFRGAGDGSPLGSQLFHFLLEGAAGHGGKAPTFVLEADETGRHPPALGRRRGRLQHLRDSCLESHSSADHLVPIEGLCEEGSSYGHSTNGNPFCLQPALLFIPDLHYLDLFDNDWYSSRNVVGQADIIVIKYSINDKPAFQEVKETYTPMIKRLLNQCTVPIIIAAVGARQNDEGPPCTCPLCTSDKGGCVPTCEGLQLSKELGATYLELHTLNDFYSGKYFGGVLEYFIVQCLNQKSSEKNKKKKSRKPNGPNPPRLEQPAKLPTVKTEDSSYSCDFLRLLGSSQCADVTFCSEGLGGELARAHKVVLCSASPVFLLLLGVEAGAAGEGSCSPSAVKAALNLFSVSDSSTGFPTDPTTRGRHPGDPPTRVFVKDPLLCLCLSETLQFVYSGASQWNELEKSIRKRLKSVQEIEELLGKVRFLLGYEKGSTEQAPLRHSTCNSTPLGHLFNSPVLTDVIFNVQGVLMPAHRAVLAARCEVMAAMFNGNYAEANSCVVPIHSVSKDTFLSFLEYIYTDTCCPASVSQATALLVCAEMYQVPRLQHICEVCIITHLQCMPSRELASTNLSVVNLLRKAKFHNAVQLSAWLLHFIASNYLIFIQKPDFLDLAEDERDFVEKHRWPSSRYVQELAEFRQHVQVRRLRCTVM</sequence>
<feature type="region of interest" description="Disordered" evidence="1">
    <location>
        <begin position="176"/>
        <end position="195"/>
    </location>
</feature>
<feature type="compositionally biased region" description="Low complexity" evidence="1">
    <location>
        <begin position="220"/>
        <end position="230"/>
    </location>
</feature>
<feature type="domain" description="BTB" evidence="2">
    <location>
        <begin position="815"/>
        <end position="876"/>
    </location>
</feature>
<organism evidence="3 4">
    <name type="scientific">Huso huso</name>
    <name type="common">Beluga</name>
    <name type="synonym">Acipenser huso</name>
    <dbReference type="NCBI Taxonomy" id="61971"/>
    <lineage>
        <taxon>Eukaryota</taxon>
        <taxon>Metazoa</taxon>
        <taxon>Chordata</taxon>
        <taxon>Craniata</taxon>
        <taxon>Vertebrata</taxon>
        <taxon>Euteleostomi</taxon>
        <taxon>Actinopterygii</taxon>
        <taxon>Chondrostei</taxon>
        <taxon>Acipenseriformes</taxon>
        <taxon>Acipenseridae</taxon>
        <taxon>Huso</taxon>
    </lineage>
</organism>
<comment type="caution">
    <text evidence="3">The sequence shown here is derived from an EMBL/GenBank/DDBJ whole genome shotgun (WGS) entry which is preliminary data.</text>
</comment>
<evidence type="ECO:0000256" key="1">
    <source>
        <dbReference type="SAM" id="MobiDB-lite"/>
    </source>
</evidence>
<dbReference type="SUPFAM" id="SSF54695">
    <property type="entry name" value="POZ domain"/>
    <property type="match status" value="2"/>
</dbReference>
<dbReference type="Proteomes" id="UP001369086">
    <property type="component" value="Unassembled WGS sequence"/>
</dbReference>
<proteinExistence type="predicted"/>
<feature type="region of interest" description="Disordered" evidence="1">
    <location>
        <begin position="220"/>
        <end position="259"/>
    </location>
</feature>
<evidence type="ECO:0000313" key="4">
    <source>
        <dbReference type="Proteomes" id="UP001369086"/>
    </source>
</evidence>
<dbReference type="PROSITE" id="PS50097">
    <property type="entry name" value="BTB"/>
    <property type="match status" value="2"/>
</dbReference>
<feature type="region of interest" description="Disordered" evidence="1">
    <location>
        <begin position="599"/>
        <end position="625"/>
    </location>
</feature>